<name>A0A9P0YJT0_CUSEU</name>
<comment type="caution">
    <text evidence="1">The sequence shown here is derived from an EMBL/GenBank/DDBJ whole genome shotgun (WGS) entry which is preliminary data.</text>
</comment>
<evidence type="ECO:0000313" key="1">
    <source>
        <dbReference type="EMBL" id="CAH9062024.1"/>
    </source>
</evidence>
<dbReference type="AlphaFoldDB" id="A0A9P0YJT0"/>
<reference evidence="1" key="1">
    <citation type="submission" date="2022-07" db="EMBL/GenBank/DDBJ databases">
        <authorList>
            <person name="Macas J."/>
            <person name="Novak P."/>
            <person name="Neumann P."/>
        </authorList>
    </citation>
    <scope>NUCLEOTIDE SEQUENCE</scope>
</reference>
<evidence type="ECO:0000313" key="2">
    <source>
        <dbReference type="Proteomes" id="UP001152484"/>
    </source>
</evidence>
<accession>A0A9P0YJT0</accession>
<sequence>MENLPGDLNEDEIDLFAPHAPHTPPRETTPADTNLVVLDTPPHILAARERGCSITPRLWAKLLLPSISPVQEVASKMPAKMEMVYHPIFGYQTIYMMEFLKIFWPNQFEEEGFSPRGKGGCGFRIPTLTPLPKIEHLDLVTSF</sequence>
<proteinExistence type="predicted"/>
<dbReference type="EMBL" id="CAMAPE010000004">
    <property type="protein sequence ID" value="CAH9062024.1"/>
    <property type="molecule type" value="Genomic_DNA"/>
</dbReference>
<keyword evidence="2" id="KW-1185">Reference proteome</keyword>
<dbReference type="OrthoDB" id="10381810at2759"/>
<organism evidence="1 2">
    <name type="scientific">Cuscuta europaea</name>
    <name type="common">European dodder</name>
    <dbReference type="NCBI Taxonomy" id="41803"/>
    <lineage>
        <taxon>Eukaryota</taxon>
        <taxon>Viridiplantae</taxon>
        <taxon>Streptophyta</taxon>
        <taxon>Embryophyta</taxon>
        <taxon>Tracheophyta</taxon>
        <taxon>Spermatophyta</taxon>
        <taxon>Magnoliopsida</taxon>
        <taxon>eudicotyledons</taxon>
        <taxon>Gunneridae</taxon>
        <taxon>Pentapetalae</taxon>
        <taxon>asterids</taxon>
        <taxon>lamiids</taxon>
        <taxon>Solanales</taxon>
        <taxon>Convolvulaceae</taxon>
        <taxon>Cuscuteae</taxon>
        <taxon>Cuscuta</taxon>
        <taxon>Cuscuta subgen. Cuscuta</taxon>
    </lineage>
</organism>
<dbReference type="Proteomes" id="UP001152484">
    <property type="component" value="Unassembled WGS sequence"/>
</dbReference>
<protein>
    <submittedName>
        <fullName evidence="1">Uncharacterized protein</fullName>
    </submittedName>
</protein>
<gene>
    <name evidence="1" type="ORF">CEURO_LOCUS1840</name>
</gene>